<evidence type="ECO:0000313" key="8">
    <source>
        <dbReference type="EMBL" id="CAE7218000.1"/>
    </source>
</evidence>
<feature type="transmembrane region" description="Helical" evidence="6">
    <location>
        <begin position="1212"/>
        <end position="1232"/>
    </location>
</feature>
<feature type="transmembrane region" description="Helical" evidence="6">
    <location>
        <begin position="1288"/>
        <end position="1310"/>
    </location>
</feature>
<evidence type="ECO:0000256" key="6">
    <source>
        <dbReference type="SAM" id="Phobius"/>
    </source>
</evidence>
<dbReference type="Gene3D" id="1.10.238.10">
    <property type="entry name" value="EF-hand"/>
    <property type="match status" value="1"/>
</dbReference>
<dbReference type="InterPro" id="IPR038765">
    <property type="entry name" value="Papain-like_cys_pep_sf"/>
</dbReference>
<dbReference type="SUPFAM" id="SSF54001">
    <property type="entry name" value="Cysteine proteinases"/>
    <property type="match status" value="1"/>
</dbReference>
<dbReference type="InterPro" id="IPR005821">
    <property type="entry name" value="Ion_trans_dom"/>
</dbReference>
<evidence type="ECO:0000256" key="5">
    <source>
        <dbReference type="SAM" id="MobiDB-lite"/>
    </source>
</evidence>
<evidence type="ECO:0000256" key="3">
    <source>
        <dbReference type="ARBA" id="ARBA00022989"/>
    </source>
</evidence>
<dbReference type="SUPFAM" id="SSF81324">
    <property type="entry name" value="Voltage-gated potassium channels"/>
    <property type="match status" value="1"/>
</dbReference>
<dbReference type="EMBL" id="CAJNDS010000557">
    <property type="protein sequence ID" value="CAE7218000.1"/>
    <property type="molecule type" value="Genomic_DNA"/>
</dbReference>
<feature type="region of interest" description="Disordered" evidence="5">
    <location>
        <begin position="1525"/>
        <end position="1554"/>
    </location>
</feature>
<accession>A0A812JXQ3</accession>
<evidence type="ECO:0000259" key="7">
    <source>
        <dbReference type="PROSITE" id="PS50878"/>
    </source>
</evidence>
<sequence length="1554" mass="175349">MSARAPAPWQTAEVRASVKLLWQARDALRKCQASTGLASLFTMWRHAASFAKCSRECKRVGRQARRQRLLACIQEAEQAKQRGDLRGLYQVVKRLAPKQAYRRVQLRDSTGKMLNDDESVQALLVYSRATFCKEPTSNLTEPLQAPLQISMEELTEALGQLKPNKAVPPHSAPITAYQANKSLVLPAILQYLQQAWQPGLEPLLDKSWTSGWLVWIPKPGKSPSRPENLRPLALMTTEAKLIATVLKQKLTPYVVKFLLDTPQFAYVPNRNIYHSISKVLAHCRQVRERLKAFTENLHRRHSGVCPTKQGENYGALQITLDLSKAFDSLRWGHVQRALQAADVPQPLCAAVLSLLSHTTYHLHSGEAITSLRITNGIRQGCPLSPLLWSLASGRIWQILKQHMTEQATQGITLYADDHHLGLTFHDVPTFKQAIKQAGILLEVLDTAGLSVNAQKSVALLEVRGKALKKAVKDYVAKTAQGRCFVLPHPYSPQLPPTRIPLQTTATYLGIVIAYHNFEDATLKRNIRKAQGRYQQLRKILNGHHNLTQTTRLRLWRACIEPIFYYALHTTGITKQGSHLLYTALIKQLRAIGASPVHITHESSTDLLARLGVQWFHDTMQERGNNLLQKLCLAPPEDGILQDPHIQASLQASLNTFMELNSFSPPEPEWIAGPAGFRAHWRRIHEDIWSYSLSLCTCPVMQAMEYDHSPYVDGLEDTWGDHFRPTQQILQGSFQTPGPKRRRGPEEFPLTPPHPLGQRGGYGMGQLRAQPHPTDSLTAINLMTAKLSLQQEDSLQMTRADRGFVLHLGGTAGSSILDDLIQKSHQWHAAHQPGRPTNLNGTAPSAEASASTNRSEMQTPLRSLLMRCLVKELQDRLQTFTQTKDLQTKAQDTGLYKEGQWTMLRWDPDLQKMVPDQFRAKVTTEQTLLLLQGLHECLEDPTLVLRFHSLRKWEIVQKQRKTVMLLEVSLRKSLVHSHLLGLCGHPALTMIDAALKPEGLRRSPMAQRLSKMVAQYEQEMGLMDRRCVTLASLWTSRAHVTPQQQPLWEFYAFLAPQLLATLCEGDWQARRHALPHAEVTDLGSTVQPVSLYDLLNTECVQMPCYTRSDCTTELVSYELTACVLHVGDTPRAGHYTTLLRVGQGEWQLHDDARDIIICTQQRASQLAGEQGYVILLRKVSPIFEMFDNAFVFLFLAELVFRMFVEWNTFLKEIAFWFDFFLVAAGLVDMYIIMPLASNGGLSGDHKNIVMLRLVRALKALRAIRMVRTLRLFTGLRLLVKACQCFLPSLGWSMVLLGVFMTMGALVLGTLLQDFIMDPSMDLVDRQWVWMHYGTAYRALYTLYEITFAGNWPTNVRPVLDRVSHGFVIFFVTYITIIVFAVIRVISAIFLKDTLDAANNDAEHLVVERLRKKAEYVEKLENVFHAMDDSGDGMITEERLTFILANPVAKAYFATLDVDVYESAALFHLLDNGDGEVTMDEFIEGIMRCKGQARAMDQVAMRADLKALDFKLSKVVRLLKSSGLISKTAPNQEKERRRPAKVPKVLRESPALGESA</sequence>
<dbReference type="SUPFAM" id="SSF47473">
    <property type="entry name" value="EF-hand"/>
    <property type="match status" value="1"/>
</dbReference>
<organism evidence="8 9">
    <name type="scientific">Symbiodinium natans</name>
    <dbReference type="NCBI Taxonomy" id="878477"/>
    <lineage>
        <taxon>Eukaryota</taxon>
        <taxon>Sar</taxon>
        <taxon>Alveolata</taxon>
        <taxon>Dinophyceae</taxon>
        <taxon>Suessiales</taxon>
        <taxon>Symbiodiniaceae</taxon>
        <taxon>Symbiodinium</taxon>
    </lineage>
</organism>
<dbReference type="Proteomes" id="UP000604046">
    <property type="component" value="Unassembled WGS sequence"/>
</dbReference>
<dbReference type="InterPro" id="IPR000477">
    <property type="entry name" value="RT_dom"/>
</dbReference>
<dbReference type="GO" id="GO:0016020">
    <property type="term" value="C:membrane"/>
    <property type="evidence" value="ECO:0007669"/>
    <property type="project" value="UniProtKB-SubCell"/>
</dbReference>
<dbReference type="Pfam" id="PF00520">
    <property type="entry name" value="Ion_trans"/>
    <property type="match status" value="1"/>
</dbReference>
<dbReference type="OrthoDB" id="416119at2759"/>
<dbReference type="InterPro" id="IPR027359">
    <property type="entry name" value="Volt_channel_dom_sf"/>
</dbReference>
<dbReference type="PROSITE" id="PS50878">
    <property type="entry name" value="RT_POL"/>
    <property type="match status" value="1"/>
</dbReference>
<keyword evidence="4 6" id="KW-0472">Membrane</keyword>
<comment type="subcellular location">
    <subcellularLocation>
        <location evidence="1">Membrane</location>
        <topology evidence="1">Multi-pass membrane protein</topology>
    </subcellularLocation>
</comment>
<feature type="compositionally biased region" description="Polar residues" evidence="5">
    <location>
        <begin position="834"/>
        <end position="856"/>
    </location>
</feature>
<feature type="transmembrane region" description="Helical" evidence="6">
    <location>
        <begin position="1184"/>
        <end position="1203"/>
    </location>
</feature>
<feature type="region of interest" description="Disordered" evidence="5">
    <location>
        <begin position="730"/>
        <end position="757"/>
    </location>
</feature>
<dbReference type="InterPro" id="IPR043502">
    <property type="entry name" value="DNA/RNA_pol_sf"/>
</dbReference>
<dbReference type="CDD" id="cd01650">
    <property type="entry name" value="RT_nLTR_like"/>
    <property type="match status" value="1"/>
</dbReference>
<feature type="domain" description="Reverse transcriptase" evidence="7">
    <location>
        <begin position="197"/>
        <end position="512"/>
    </location>
</feature>
<dbReference type="Gene3D" id="1.10.287.70">
    <property type="match status" value="1"/>
</dbReference>
<evidence type="ECO:0000256" key="2">
    <source>
        <dbReference type="ARBA" id="ARBA00022692"/>
    </source>
</evidence>
<keyword evidence="3 6" id="KW-1133">Transmembrane helix</keyword>
<feature type="region of interest" description="Disordered" evidence="5">
    <location>
        <begin position="826"/>
        <end position="856"/>
    </location>
</feature>
<evidence type="ECO:0000256" key="4">
    <source>
        <dbReference type="ARBA" id="ARBA00023136"/>
    </source>
</evidence>
<dbReference type="InterPro" id="IPR011992">
    <property type="entry name" value="EF-hand-dom_pair"/>
</dbReference>
<gene>
    <name evidence="8" type="ORF">SNAT2548_LOCUS7811</name>
</gene>
<dbReference type="PANTHER" id="PTHR19446">
    <property type="entry name" value="REVERSE TRANSCRIPTASES"/>
    <property type="match status" value="1"/>
</dbReference>
<evidence type="ECO:0000313" key="9">
    <source>
        <dbReference type="Proteomes" id="UP000604046"/>
    </source>
</evidence>
<reference evidence="8" key="1">
    <citation type="submission" date="2021-02" db="EMBL/GenBank/DDBJ databases">
        <authorList>
            <person name="Dougan E. K."/>
            <person name="Rhodes N."/>
            <person name="Thang M."/>
            <person name="Chan C."/>
        </authorList>
    </citation>
    <scope>NUCLEOTIDE SEQUENCE</scope>
</reference>
<keyword evidence="9" id="KW-1185">Reference proteome</keyword>
<evidence type="ECO:0000256" key="1">
    <source>
        <dbReference type="ARBA" id="ARBA00004141"/>
    </source>
</evidence>
<dbReference type="Gene3D" id="1.20.120.350">
    <property type="entry name" value="Voltage-gated potassium channels. Chain C"/>
    <property type="match status" value="1"/>
</dbReference>
<comment type="caution">
    <text evidence="8">The sequence shown here is derived from an EMBL/GenBank/DDBJ whole genome shotgun (WGS) entry which is preliminary data.</text>
</comment>
<dbReference type="Pfam" id="PF00078">
    <property type="entry name" value="RVT_1"/>
    <property type="match status" value="1"/>
</dbReference>
<protein>
    <recommendedName>
        <fullName evidence="7">Reverse transcriptase domain-containing protein</fullName>
    </recommendedName>
</protein>
<feature type="transmembrane region" description="Helical" evidence="6">
    <location>
        <begin position="1365"/>
        <end position="1389"/>
    </location>
</feature>
<name>A0A812JXQ3_9DINO</name>
<dbReference type="SUPFAM" id="SSF56672">
    <property type="entry name" value="DNA/RNA polymerases"/>
    <property type="match status" value="1"/>
</dbReference>
<dbReference type="GO" id="GO:0005216">
    <property type="term" value="F:monoatomic ion channel activity"/>
    <property type="evidence" value="ECO:0007669"/>
    <property type="project" value="InterPro"/>
</dbReference>
<proteinExistence type="predicted"/>
<dbReference type="Gene3D" id="3.90.70.10">
    <property type="entry name" value="Cysteine proteinases"/>
    <property type="match status" value="1"/>
</dbReference>
<keyword evidence="2 6" id="KW-0812">Transmembrane</keyword>